<evidence type="ECO:0000313" key="3">
    <source>
        <dbReference type="RefSeq" id="XP_015520822.1"/>
    </source>
</evidence>
<dbReference type="Gene3D" id="3.30.70.250">
    <property type="entry name" value="Malonyl-CoA ACP transacylase, ACP-binding"/>
    <property type="match status" value="1"/>
</dbReference>
<dbReference type="FunCoup" id="A0A6J0C2Q4">
    <property type="interactions" value="1463"/>
</dbReference>
<dbReference type="AlphaFoldDB" id="A0A6J0C2Q4"/>
<dbReference type="InterPro" id="IPR014043">
    <property type="entry name" value="Acyl_transferase_dom"/>
</dbReference>
<organism evidence="3">
    <name type="scientific">Neodiprion lecontei</name>
    <name type="common">Redheaded pine sawfly</name>
    <dbReference type="NCBI Taxonomy" id="441921"/>
    <lineage>
        <taxon>Eukaryota</taxon>
        <taxon>Metazoa</taxon>
        <taxon>Ecdysozoa</taxon>
        <taxon>Arthropoda</taxon>
        <taxon>Hexapoda</taxon>
        <taxon>Insecta</taxon>
        <taxon>Pterygota</taxon>
        <taxon>Neoptera</taxon>
        <taxon>Endopterygota</taxon>
        <taxon>Hymenoptera</taxon>
        <taxon>Tenthredinoidea</taxon>
        <taxon>Diprionidae</taxon>
        <taxon>Diprioninae</taxon>
        <taxon>Neodiprion</taxon>
    </lineage>
</organism>
<dbReference type="SMART" id="SM00827">
    <property type="entry name" value="PKS_AT"/>
    <property type="match status" value="1"/>
</dbReference>
<name>A0A6J0C2Q4_NEOLC</name>
<dbReference type="RefSeq" id="XP_015520822.1">
    <property type="nucleotide sequence ID" value="XM_015665336.2"/>
</dbReference>
<gene>
    <name evidence="3" type="primary">LOC107225033</name>
</gene>
<evidence type="ECO:0000259" key="1">
    <source>
        <dbReference type="SMART" id="SM00827"/>
    </source>
</evidence>
<feature type="domain" description="Malonyl-CoA:ACP transacylase (MAT)" evidence="1">
    <location>
        <begin position="99"/>
        <end position="393"/>
    </location>
</feature>
<dbReference type="OrthoDB" id="541883at2759"/>
<dbReference type="InterPro" id="IPR001227">
    <property type="entry name" value="Ac_transferase_dom_sf"/>
</dbReference>
<protein>
    <submittedName>
        <fullName evidence="3">Probable malonyl-CoA-acyl carrier protein transacylase, mitochondrial</fullName>
    </submittedName>
</protein>
<dbReference type="InterPro" id="IPR052760">
    <property type="entry name" value="Mitochondrial_malonyltrans"/>
</dbReference>
<sequence>MFPRTCYRAISSRSNLFRLSRCMLSRSLSDKPPCENGDHETTDKKSSEISQLLEGATIYDPAENSGWATSAYPENCIPNVQGQHAERPNINPTETSIILFPGQGNIKVGDVKPYLQYPEAKYLFEIANEALGYNLLKICLEGPQETLNRTEYNQPATVVKSLAALEKLRDDRPRALDTCIACAGYSVGEITALIFSGAMTFEDGMRLVGVRAAAMQDAANLVPQGMLSVHNTPAAKMSDICQKAKNWAMDVGDPTPECRVAIFLHPDMKILAGSEGALKYIEANGRSMGLRHMKRLPLSGAFHTSLMIPSLDIFKKALRTIEFEEPKVSVHSNVDGKKYKNVSQIIRYLPKQIISPVKWEQTMHILYMRPPGIPFPRTFDVGSGGTLKTLLRFVNAKACNSCYII</sequence>
<keyword evidence="2" id="KW-1185">Reference proteome</keyword>
<accession>A0A6J0C2Q4</accession>
<dbReference type="CTD" id="39910"/>
<dbReference type="SUPFAM" id="SSF52151">
    <property type="entry name" value="FabD/lysophospholipase-like"/>
    <property type="match status" value="1"/>
</dbReference>
<dbReference type="KEGG" id="nlo:107225033"/>
<reference evidence="3" key="1">
    <citation type="submission" date="2025-08" db="UniProtKB">
        <authorList>
            <consortium name="RefSeq"/>
        </authorList>
    </citation>
    <scope>IDENTIFICATION</scope>
    <source>
        <tissue evidence="3">Thorax and Abdomen</tissue>
    </source>
</reference>
<proteinExistence type="predicted"/>
<dbReference type="InParanoid" id="A0A6J0C2Q4"/>
<dbReference type="GeneID" id="107225033"/>
<dbReference type="GO" id="GO:0016740">
    <property type="term" value="F:transferase activity"/>
    <property type="evidence" value="ECO:0007669"/>
    <property type="project" value="InterPro"/>
</dbReference>
<dbReference type="Pfam" id="PF00698">
    <property type="entry name" value="Acyl_transf_1"/>
    <property type="match status" value="1"/>
</dbReference>
<dbReference type="InterPro" id="IPR016035">
    <property type="entry name" value="Acyl_Trfase/lysoPLipase"/>
</dbReference>
<dbReference type="PANTHER" id="PTHR47170">
    <property type="entry name" value="MALONYL-COA ACP TRANSACYLASE, ACP-BINDING"/>
    <property type="match status" value="1"/>
</dbReference>
<evidence type="ECO:0000313" key="2">
    <source>
        <dbReference type="Proteomes" id="UP000829291"/>
    </source>
</evidence>
<dbReference type="PANTHER" id="PTHR47170:SF2">
    <property type="entry name" value="MALONYL-COA:ACP TRANSACYLASE (MAT) DOMAIN-CONTAINING PROTEIN"/>
    <property type="match status" value="1"/>
</dbReference>
<dbReference type="Proteomes" id="UP000829291">
    <property type="component" value="Chromosome 7"/>
</dbReference>
<dbReference type="Gene3D" id="3.40.366.10">
    <property type="entry name" value="Malonyl-Coenzyme A Acyl Carrier Protein, domain 2"/>
    <property type="match status" value="1"/>
</dbReference>